<dbReference type="RefSeq" id="WP_196080070.1">
    <property type="nucleotide sequence ID" value="NZ_JADPVI010000002.1"/>
</dbReference>
<dbReference type="Proteomes" id="UP000660070">
    <property type="component" value="Unassembled WGS sequence"/>
</dbReference>
<comment type="caution">
    <text evidence="1">The sequence shown here is derived from an EMBL/GenBank/DDBJ whole genome shotgun (WGS) entry which is preliminary data.</text>
</comment>
<evidence type="ECO:0000313" key="1">
    <source>
        <dbReference type="EMBL" id="MBF8457588.1"/>
    </source>
</evidence>
<gene>
    <name evidence="1" type="ORF">IV494_10400</name>
</gene>
<evidence type="ECO:0008006" key="3">
    <source>
        <dbReference type="Google" id="ProtNLM"/>
    </source>
</evidence>
<organism evidence="1 2">
    <name type="scientific">Kaistella gelatinilytica</name>
    <dbReference type="NCBI Taxonomy" id="2787636"/>
    <lineage>
        <taxon>Bacteria</taxon>
        <taxon>Pseudomonadati</taxon>
        <taxon>Bacteroidota</taxon>
        <taxon>Flavobacteriia</taxon>
        <taxon>Flavobacteriales</taxon>
        <taxon>Weeksellaceae</taxon>
        <taxon>Chryseobacterium group</taxon>
        <taxon>Kaistella</taxon>
    </lineage>
</organism>
<protein>
    <recommendedName>
        <fullName evidence="3">Transcription elongation factor</fullName>
    </recommendedName>
</protein>
<evidence type="ECO:0000313" key="2">
    <source>
        <dbReference type="Proteomes" id="UP000660070"/>
    </source>
</evidence>
<sequence length="147" mass="16731">MNRKNILNKIIQEQNKVIASLQQSVDQYKTASDMDEESTHDSEDFTNQSIAKDMQLRFEKMMTEAVQNLNFLEKEIEIIHTEIENGSLIETDKNFLFIGISVPVFSMEDKEVLSFSEKAPVFLEIKGKNVGDSVKIGDDTLKIVAIN</sequence>
<keyword evidence="2" id="KW-1185">Reference proteome</keyword>
<reference evidence="1 2" key="1">
    <citation type="submission" date="2020-11" db="EMBL/GenBank/DDBJ databases">
        <title>Kaistella gelatinilytica sp. nov., a flavobacterium isolated from Antarctic Soil.</title>
        <authorList>
            <person name="Li J."/>
        </authorList>
    </citation>
    <scope>NUCLEOTIDE SEQUENCE [LARGE SCALE GENOMIC DNA]</scope>
    <source>
        <strain evidence="1 2">G5-32</strain>
    </source>
</reference>
<name>A0ABS0FCZ3_9FLAO</name>
<accession>A0ABS0FCZ3</accession>
<proteinExistence type="predicted"/>
<dbReference type="EMBL" id="JADPVI010000002">
    <property type="protein sequence ID" value="MBF8457588.1"/>
    <property type="molecule type" value="Genomic_DNA"/>
</dbReference>